<dbReference type="EMBL" id="REGN01004423">
    <property type="protein sequence ID" value="RNA17596.1"/>
    <property type="molecule type" value="Genomic_DNA"/>
</dbReference>
<gene>
    <name evidence="1" type="ORF">BpHYR1_020855</name>
</gene>
<reference evidence="1 2" key="1">
    <citation type="journal article" date="2018" name="Sci. Rep.">
        <title>Genomic signatures of local adaptation to the degree of environmental predictability in rotifers.</title>
        <authorList>
            <person name="Franch-Gras L."/>
            <person name="Hahn C."/>
            <person name="Garcia-Roger E.M."/>
            <person name="Carmona M.J."/>
            <person name="Serra M."/>
            <person name="Gomez A."/>
        </authorList>
    </citation>
    <scope>NUCLEOTIDE SEQUENCE [LARGE SCALE GENOMIC DNA]</scope>
    <source>
        <strain evidence="1">HYR1</strain>
    </source>
</reference>
<evidence type="ECO:0000313" key="1">
    <source>
        <dbReference type="EMBL" id="RNA17596.1"/>
    </source>
</evidence>
<evidence type="ECO:0000313" key="2">
    <source>
        <dbReference type="Proteomes" id="UP000276133"/>
    </source>
</evidence>
<keyword evidence="2" id="KW-1185">Reference proteome</keyword>
<protein>
    <submittedName>
        <fullName evidence="1">Uncharacterized protein</fullName>
    </submittedName>
</protein>
<comment type="caution">
    <text evidence="1">The sequence shown here is derived from an EMBL/GenBank/DDBJ whole genome shotgun (WGS) entry which is preliminary data.</text>
</comment>
<sequence length="98" mass="11295">MEILSLFLIDSWSTSSSLSCLIRPSRISLAIRMGAIPVSFAMSKIVFVSELTEFSLRRRQLMADASLDLNIWRRLRLPYMLFCQMFDDSLCLGIEQNK</sequence>
<accession>A0A3M7R1Z2</accession>
<dbReference type="Proteomes" id="UP000276133">
    <property type="component" value="Unassembled WGS sequence"/>
</dbReference>
<proteinExistence type="predicted"/>
<organism evidence="1 2">
    <name type="scientific">Brachionus plicatilis</name>
    <name type="common">Marine rotifer</name>
    <name type="synonym">Brachionus muelleri</name>
    <dbReference type="NCBI Taxonomy" id="10195"/>
    <lineage>
        <taxon>Eukaryota</taxon>
        <taxon>Metazoa</taxon>
        <taxon>Spiralia</taxon>
        <taxon>Gnathifera</taxon>
        <taxon>Rotifera</taxon>
        <taxon>Eurotatoria</taxon>
        <taxon>Monogononta</taxon>
        <taxon>Pseudotrocha</taxon>
        <taxon>Ploima</taxon>
        <taxon>Brachionidae</taxon>
        <taxon>Brachionus</taxon>
    </lineage>
</organism>
<dbReference type="AlphaFoldDB" id="A0A3M7R1Z2"/>
<name>A0A3M7R1Z2_BRAPC</name>